<sequence>MSKPYVKANRNRNSAANSKPEAGTSVRAGASPRPKEAVVVERKSLPAWTWLIFGVVLGFGLARWTGESAQPVENLPAIQPARPQPQAVEPVAATPAEESDSDRKRYDFYNLLPEQEVTMDKVEEYKSTPRDDESLPEYMLQVGSFKTKAEADQFVAKLKEMGFTSQISSITAETGTEWHRVRIGPFQDRRKLNKAQDQMAKQNIQSLLIRLPK</sequence>
<comment type="caution">
    <text evidence="3">The sequence shown here is derived from an EMBL/GenBank/DDBJ whole genome shotgun (WGS) entry which is preliminary data.</text>
</comment>
<feature type="domain" description="SPOR" evidence="2">
    <location>
        <begin position="132"/>
        <end position="212"/>
    </location>
</feature>
<evidence type="ECO:0000256" key="1">
    <source>
        <dbReference type="SAM" id="MobiDB-lite"/>
    </source>
</evidence>
<dbReference type="SUPFAM" id="SSF110997">
    <property type="entry name" value="Sporulation related repeat"/>
    <property type="match status" value="1"/>
</dbReference>
<dbReference type="OrthoDB" id="8558195at2"/>
<protein>
    <recommendedName>
        <fullName evidence="2">SPOR domain-containing protein</fullName>
    </recommendedName>
</protein>
<evidence type="ECO:0000259" key="2">
    <source>
        <dbReference type="PROSITE" id="PS51724"/>
    </source>
</evidence>
<dbReference type="PANTHER" id="PTHR38687">
    <property type="entry name" value="CELL DIVISION PROTEIN DEDD-RELATED"/>
    <property type="match status" value="1"/>
</dbReference>
<feature type="region of interest" description="Disordered" evidence="1">
    <location>
        <begin position="1"/>
        <end position="37"/>
    </location>
</feature>
<proteinExistence type="predicted"/>
<dbReference type="InterPro" id="IPR036680">
    <property type="entry name" value="SPOR-like_sf"/>
</dbReference>
<feature type="region of interest" description="Disordered" evidence="1">
    <location>
        <begin position="79"/>
        <end position="101"/>
    </location>
</feature>
<evidence type="ECO:0000313" key="4">
    <source>
        <dbReference type="Proteomes" id="UP000191418"/>
    </source>
</evidence>
<dbReference type="RefSeq" id="WP_078746246.1">
    <property type="nucleotide sequence ID" value="NZ_FUXG01000023.1"/>
</dbReference>
<keyword evidence="4" id="KW-1185">Reference proteome</keyword>
<dbReference type="AlphaFoldDB" id="A0A1T4S2Y4"/>
<organism evidence="3 4">
    <name type="scientific">Oceanospirillum multiglobuliferum</name>
    <dbReference type="NCBI Taxonomy" id="64969"/>
    <lineage>
        <taxon>Bacteria</taxon>
        <taxon>Pseudomonadati</taxon>
        <taxon>Pseudomonadota</taxon>
        <taxon>Gammaproteobacteria</taxon>
        <taxon>Oceanospirillales</taxon>
        <taxon>Oceanospirillaceae</taxon>
        <taxon>Oceanospirillum</taxon>
    </lineage>
</organism>
<dbReference type="Gene3D" id="3.30.70.1070">
    <property type="entry name" value="Sporulation related repeat"/>
    <property type="match status" value="1"/>
</dbReference>
<gene>
    <name evidence="3" type="ORF">BTE48_13895</name>
</gene>
<dbReference type="STRING" id="64969.SAMN02745127_02714"/>
<dbReference type="InterPro" id="IPR007730">
    <property type="entry name" value="SPOR-like_dom"/>
</dbReference>
<dbReference type="EMBL" id="MTSM01000024">
    <property type="protein sequence ID" value="OPX54490.1"/>
    <property type="molecule type" value="Genomic_DNA"/>
</dbReference>
<dbReference type="GO" id="GO:0042834">
    <property type="term" value="F:peptidoglycan binding"/>
    <property type="evidence" value="ECO:0007669"/>
    <property type="project" value="InterPro"/>
</dbReference>
<dbReference type="Proteomes" id="UP000191418">
    <property type="component" value="Unassembled WGS sequence"/>
</dbReference>
<accession>A0A1T4S2Y4</accession>
<evidence type="ECO:0000313" key="3">
    <source>
        <dbReference type="EMBL" id="OPX54490.1"/>
    </source>
</evidence>
<dbReference type="InterPro" id="IPR052521">
    <property type="entry name" value="Cell_div_SPOR-domain"/>
</dbReference>
<dbReference type="Pfam" id="PF05036">
    <property type="entry name" value="SPOR"/>
    <property type="match status" value="1"/>
</dbReference>
<reference evidence="3 4" key="1">
    <citation type="submission" date="2017-01" db="EMBL/GenBank/DDBJ databases">
        <title>Genome Sequencing of a Marine Spirillum, Oceanospirillum multiglobuliferum ATCC 33336, from Japan.</title>
        <authorList>
            <person name="Carney J.G."/>
            <person name="Trachtenberg A.M."/>
            <person name="Rheaume B.A."/>
            <person name="Linnane J.D."/>
            <person name="Pitts N.L."/>
            <person name="Mykles D.L."/>
            <person name="Maclea K.S."/>
        </authorList>
    </citation>
    <scope>NUCLEOTIDE SEQUENCE [LARGE SCALE GENOMIC DNA]</scope>
    <source>
        <strain evidence="3 4">ATCC 33336</strain>
    </source>
</reference>
<dbReference type="PROSITE" id="PS51724">
    <property type="entry name" value="SPOR"/>
    <property type="match status" value="1"/>
</dbReference>
<name>A0A1T4S2Y4_9GAMM</name>
<feature type="compositionally biased region" description="Low complexity" evidence="1">
    <location>
        <begin position="79"/>
        <end position="96"/>
    </location>
</feature>